<dbReference type="InterPro" id="IPR004107">
    <property type="entry name" value="Integrase_SAM-like_N"/>
</dbReference>
<keyword evidence="3 5" id="KW-0238">DNA-binding</keyword>
<evidence type="ECO:0000256" key="3">
    <source>
        <dbReference type="ARBA" id="ARBA00023125"/>
    </source>
</evidence>
<evidence type="ECO:0000313" key="8">
    <source>
        <dbReference type="EMBL" id="MCL9808350.1"/>
    </source>
</evidence>
<keyword evidence="4" id="KW-0233">DNA recombination</keyword>
<reference evidence="8 9" key="1">
    <citation type="submission" date="2022-05" db="EMBL/GenBank/DDBJ databases">
        <title>Flavobacterium sp., isolated from activated sludge.</title>
        <authorList>
            <person name="Ran Q."/>
        </authorList>
    </citation>
    <scope>NUCLEOTIDE SEQUENCE [LARGE SCALE GENOMIC DNA]</scope>
    <source>
        <strain evidence="8 9">HXWNR70</strain>
    </source>
</reference>
<dbReference type="PANTHER" id="PTHR30349">
    <property type="entry name" value="PHAGE INTEGRASE-RELATED"/>
    <property type="match status" value="1"/>
</dbReference>
<dbReference type="PANTHER" id="PTHR30349:SF41">
    <property type="entry name" value="INTEGRASE_RECOMBINASE PROTEIN MJ0367-RELATED"/>
    <property type="match status" value="1"/>
</dbReference>
<dbReference type="Pfam" id="PF00589">
    <property type="entry name" value="Phage_integrase"/>
    <property type="match status" value="1"/>
</dbReference>
<dbReference type="RefSeq" id="WP_250591429.1">
    <property type="nucleotide sequence ID" value="NZ_JAMLJM010000002.1"/>
</dbReference>
<organism evidence="8 9">
    <name type="scientific">Flavobacterium luminosum</name>
    <dbReference type="NCBI Taxonomy" id="2949086"/>
    <lineage>
        <taxon>Bacteria</taxon>
        <taxon>Pseudomonadati</taxon>
        <taxon>Bacteroidota</taxon>
        <taxon>Flavobacteriia</taxon>
        <taxon>Flavobacteriales</taxon>
        <taxon>Flavobacteriaceae</taxon>
        <taxon>Flavobacterium</taxon>
    </lineage>
</organism>
<comment type="similarity">
    <text evidence="1">Belongs to the 'phage' integrase family.</text>
</comment>
<dbReference type="InterPro" id="IPR002104">
    <property type="entry name" value="Integrase_catalytic"/>
</dbReference>
<evidence type="ECO:0000256" key="4">
    <source>
        <dbReference type="ARBA" id="ARBA00023172"/>
    </source>
</evidence>
<evidence type="ECO:0000259" key="7">
    <source>
        <dbReference type="PROSITE" id="PS51900"/>
    </source>
</evidence>
<dbReference type="PROSITE" id="PS51900">
    <property type="entry name" value="CB"/>
    <property type="match status" value="1"/>
</dbReference>
<proteinExistence type="inferred from homology"/>
<evidence type="ECO:0000256" key="5">
    <source>
        <dbReference type="PROSITE-ProRule" id="PRU01248"/>
    </source>
</evidence>
<dbReference type="InterPro" id="IPR013762">
    <property type="entry name" value="Integrase-like_cat_sf"/>
</dbReference>
<evidence type="ECO:0000256" key="1">
    <source>
        <dbReference type="ARBA" id="ARBA00008857"/>
    </source>
</evidence>
<protein>
    <submittedName>
        <fullName evidence="8">Site-specific integrase</fullName>
    </submittedName>
</protein>
<keyword evidence="9" id="KW-1185">Reference proteome</keyword>
<accession>A0ABT0TLW8</accession>
<keyword evidence="2" id="KW-0229">DNA integration</keyword>
<evidence type="ECO:0000313" key="9">
    <source>
        <dbReference type="Proteomes" id="UP001317191"/>
    </source>
</evidence>
<dbReference type="InterPro" id="IPR044068">
    <property type="entry name" value="CB"/>
</dbReference>
<evidence type="ECO:0000259" key="6">
    <source>
        <dbReference type="PROSITE" id="PS51898"/>
    </source>
</evidence>
<feature type="domain" description="Core-binding (CB)" evidence="7">
    <location>
        <begin position="79"/>
        <end position="162"/>
    </location>
</feature>
<dbReference type="InterPro" id="IPR050090">
    <property type="entry name" value="Tyrosine_recombinase_XerCD"/>
</dbReference>
<dbReference type="PROSITE" id="PS51898">
    <property type="entry name" value="TYR_RECOMBINASE"/>
    <property type="match status" value="1"/>
</dbReference>
<dbReference type="EMBL" id="JAMLJM010000002">
    <property type="protein sequence ID" value="MCL9808350.1"/>
    <property type="molecule type" value="Genomic_DNA"/>
</dbReference>
<evidence type="ECO:0000256" key="2">
    <source>
        <dbReference type="ARBA" id="ARBA00022908"/>
    </source>
</evidence>
<name>A0ABT0TLW8_9FLAO</name>
<gene>
    <name evidence="8" type="ORF">NAT50_03165</name>
</gene>
<comment type="caution">
    <text evidence="8">The sequence shown here is derived from an EMBL/GenBank/DDBJ whole genome shotgun (WGS) entry which is preliminary data.</text>
</comment>
<dbReference type="Gene3D" id="1.10.443.10">
    <property type="entry name" value="Intergrase catalytic core"/>
    <property type="match status" value="1"/>
</dbReference>
<dbReference type="Gene3D" id="1.10.150.130">
    <property type="match status" value="1"/>
</dbReference>
<dbReference type="InterPro" id="IPR010998">
    <property type="entry name" value="Integrase_recombinase_N"/>
</dbReference>
<dbReference type="Pfam" id="PF13495">
    <property type="entry name" value="Phage_int_SAM_4"/>
    <property type="match status" value="1"/>
</dbReference>
<dbReference type="Proteomes" id="UP001317191">
    <property type="component" value="Unassembled WGS sequence"/>
</dbReference>
<sequence>MKDLTPYTFTLGEHRNKKVIFIQFERNSQLIAEVKTLVGATWSQTNRMWYVPDVSQYRNLFKITSEFTVGKTTLSKISVENQRELQRLIDLLQLKGYSQSTLRCYTMELAQFLYFLKDKEIKRCTEQDIHDYLLYCITTLKLKENSLHSRINGIKFYFEHVLRQEKIFVEIPRPKKQLKLPKALNIDEVRRLFEVTQNLKHNTLLKLCYGMGLRVSEIIHLKIADIDSKSMRVFIERGKGKKDRYVNLPESILEPLRKYYIAYKPKEYLFEGQYGGRYSSRSVQKIFKEALEAAHIKKRVGIHSLRHSYATHLLENGTDIRFIQELLGHNDIKTTLVYTNVSDKSLRKIASPLDFL</sequence>
<dbReference type="SUPFAM" id="SSF56349">
    <property type="entry name" value="DNA breaking-rejoining enzymes"/>
    <property type="match status" value="1"/>
</dbReference>
<feature type="domain" description="Tyr recombinase" evidence="6">
    <location>
        <begin position="179"/>
        <end position="351"/>
    </location>
</feature>
<dbReference type="InterPro" id="IPR011010">
    <property type="entry name" value="DNA_brk_join_enz"/>
</dbReference>